<dbReference type="Pfam" id="PF21594">
    <property type="entry name" value="UBA_MELK"/>
    <property type="match status" value="1"/>
</dbReference>
<evidence type="ECO:0000256" key="6">
    <source>
        <dbReference type="ARBA" id="ARBA00022840"/>
    </source>
</evidence>
<feature type="compositionally biased region" description="Polar residues" evidence="10">
    <location>
        <begin position="534"/>
        <end position="547"/>
    </location>
</feature>
<feature type="compositionally biased region" description="Basic and acidic residues" evidence="10">
    <location>
        <begin position="549"/>
        <end position="561"/>
    </location>
</feature>
<dbReference type="InterPro" id="IPR011009">
    <property type="entry name" value="Kinase-like_dom_sf"/>
</dbReference>
<feature type="region of interest" description="Disordered" evidence="10">
    <location>
        <begin position="422"/>
        <end position="667"/>
    </location>
</feature>
<feature type="compositionally biased region" description="Basic and acidic residues" evidence="10">
    <location>
        <begin position="469"/>
        <end position="486"/>
    </location>
</feature>
<dbReference type="GO" id="GO:0005524">
    <property type="term" value="F:ATP binding"/>
    <property type="evidence" value="ECO:0007669"/>
    <property type="project" value="UniProtKB-UniRule"/>
</dbReference>
<feature type="compositionally biased region" description="Polar residues" evidence="10">
    <location>
        <begin position="607"/>
        <end position="624"/>
    </location>
</feature>
<reference evidence="12 13" key="1">
    <citation type="submission" date="2024-04" db="EMBL/GenBank/DDBJ databases">
        <authorList>
            <consortium name="Genoscope - CEA"/>
            <person name="William W."/>
        </authorList>
    </citation>
    <scope>NUCLEOTIDE SEQUENCE [LARGE SCALE GENOMIC DNA]</scope>
</reference>
<evidence type="ECO:0000259" key="11">
    <source>
        <dbReference type="PROSITE" id="PS50011"/>
    </source>
</evidence>
<evidence type="ECO:0000256" key="10">
    <source>
        <dbReference type="SAM" id="MobiDB-lite"/>
    </source>
</evidence>
<keyword evidence="2" id="KW-0723">Serine/threonine-protein kinase</keyword>
<proteinExistence type="predicted"/>
<evidence type="ECO:0000256" key="3">
    <source>
        <dbReference type="ARBA" id="ARBA00022679"/>
    </source>
</evidence>
<evidence type="ECO:0000256" key="8">
    <source>
        <dbReference type="ARBA" id="ARBA00048679"/>
    </source>
</evidence>
<dbReference type="PROSITE" id="PS50011">
    <property type="entry name" value="PROTEIN_KINASE_DOM"/>
    <property type="match status" value="1"/>
</dbReference>
<dbReference type="Gene3D" id="1.10.510.10">
    <property type="entry name" value="Transferase(Phosphotransferase) domain 1"/>
    <property type="match status" value="1"/>
</dbReference>
<feature type="compositionally biased region" description="Basic and acidic residues" evidence="10">
    <location>
        <begin position="505"/>
        <end position="516"/>
    </location>
</feature>
<evidence type="ECO:0000256" key="9">
    <source>
        <dbReference type="PROSITE-ProRule" id="PRU10141"/>
    </source>
</evidence>
<organism evidence="12 13">
    <name type="scientific">Lymnaea stagnalis</name>
    <name type="common">Great pond snail</name>
    <name type="synonym">Helix stagnalis</name>
    <dbReference type="NCBI Taxonomy" id="6523"/>
    <lineage>
        <taxon>Eukaryota</taxon>
        <taxon>Metazoa</taxon>
        <taxon>Spiralia</taxon>
        <taxon>Lophotrochozoa</taxon>
        <taxon>Mollusca</taxon>
        <taxon>Gastropoda</taxon>
        <taxon>Heterobranchia</taxon>
        <taxon>Euthyneura</taxon>
        <taxon>Panpulmonata</taxon>
        <taxon>Hygrophila</taxon>
        <taxon>Lymnaeoidea</taxon>
        <taxon>Lymnaeidae</taxon>
        <taxon>Lymnaea</taxon>
    </lineage>
</organism>
<keyword evidence="4 9" id="KW-0547">Nucleotide-binding</keyword>
<protein>
    <recommendedName>
        <fullName evidence="1">non-specific serine/threonine protein kinase</fullName>
        <ecNumber evidence="1">2.7.11.1</ecNumber>
    </recommendedName>
</protein>
<dbReference type="FunFam" id="3.30.200.20:FF:000003">
    <property type="entry name" value="Non-specific serine/threonine protein kinase"/>
    <property type="match status" value="1"/>
</dbReference>
<sequence length="667" mass="76002">MSLYPELKGLYHLRETIGSGGFAKVKLAYHALTGEKVAVKIMDKRTLGAELPRVTTEIAAMKELCHQHICKLFQVIETDTRFFLILEYCPEGELFDYIVSKDRLNEAEARIFFRQIVAAVAYIHDCGFAHRDLKPENLLLDEDQNIKLIDFGLCAKPKGGMDSLLATLCGSPAYAAPELIAGRQYLANLFQVDQWSMGVLLYALLCGFLPFDDENISQLYKKIKNGTYTSPEWLSEGSKEIISQLLQVDPKRRISIPALLKHPWLTKSFNVPIEWQSKYKKCLDDDCITELAVHHGKTRGQMEEQISEWKYDYMTATYFLLLEKKMKGKPVRLLSKPTPRSDRSRSRHYSSEEDLVGVDFNSSPYVLTPQSKEEKTIVSQSGKTRGRVRERLDFNNPIETAQKRAAGKDKDKIDNQTRDILSSHEETKTYSENHESLTPKSTKKEIFSSPRLNNKENKPVEVHATMSEHIIKNRVEDKETDKEKRPPKIAVQKETGSNGQVYNVRKAEHPLREGVTHRKSPVRQPHVNRKSNDVKTPNHNPYSSTRTPGRREMQQEKEKSEVSQVKPRASRVSQFTKPPTPKTANGDEFAVPYTPRSRASVARTPKLKSQSPLAPKQPQVTSMDDSYVREKPELVNNTTFSPSRSYDSQLNNLGIEDNHSPVKDNSK</sequence>
<dbReference type="CDD" id="cd14341">
    <property type="entry name" value="UBA_MELK"/>
    <property type="match status" value="1"/>
</dbReference>
<dbReference type="Pfam" id="PF00069">
    <property type="entry name" value="Pkinase"/>
    <property type="match status" value="1"/>
</dbReference>
<feature type="region of interest" description="Disordered" evidence="10">
    <location>
        <begin position="332"/>
        <end position="352"/>
    </location>
</feature>
<name>A0AAV2I8Y8_LYMST</name>
<feature type="compositionally biased region" description="Polar residues" evidence="10">
    <location>
        <begin position="635"/>
        <end position="652"/>
    </location>
</feature>
<keyword evidence="3" id="KW-0808">Transferase</keyword>
<dbReference type="PROSITE" id="PS00108">
    <property type="entry name" value="PROTEIN_KINASE_ST"/>
    <property type="match status" value="1"/>
</dbReference>
<feature type="compositionally biased region" description="Basic and acidic residues" evidence="10">
    <location>
        <begin position="422"/>
        <end position="446"/>
    </location>
</feature>
<evidence type="ECO:0000313" key="13">
    <source>
        <dbReference type="Proteomes" id="UP001497497"/>
    </source>
</evidence>
<evidence type="ECO:0000256" key="4">
    <source>
        <dbReference type="ARBA" id="ARBA00022741"/>
    </source>
</evidence>
<comment type="catalytic activity">
    <reaction evidence="8">
        <text>L-seryl-[protein] + ATP = O-phospho-L-seryl-[protein] + ADP + H(+)</text>
        <dbReference type="Rhea" id="RHEA:17989"/>
        <dbReference type="Rhea" id="RHEA-COMP:9863"/>
        <dbReference type="Rhea" id="RHEA-COMP:11604"/>
        <dbReference type="ChEBI" id="CHEBI:15378"/>
        <dbReference type="ChEBI" id="CHEBI:29999"/>
        <dbReference type="ChEBI" id="CHEBI:30616"/>
        <dbReference type="ChEBI" id="CHEBI:83421"/>
        <dbReference type="ChEBI" id="CHEBI:456216"/>
        <dbReference type="EC" id="2.7.11.1"/>
    </reaction>
</comment>
<dbReference type="InterPro" id="IPR008271">
    <property type="entry name" value="Ser/Thr_kinase_AS"/>
</dbReference>
<keyword evidence="6 9" id="KW-0067">ATP-binding</keyword>
<feature type="compositionally biased region" description="Basic and acidic residues" evidence="10">
    <location>
        <begin position="656"/>
        <end position="667"/>
    </location>
</feature>
<evidence type="ECO:0000313" key="12">
    <source>
        <dbReference type="EMBL" id="CAL1543178.1"/>
    </source>
</evidence>
<keyword evidence="5" id="KW-0418">Kinase</keyword>
<dbReference type="GO" id="GO:0005737">
    <property type="term" value="C:cytoplasm"/>
    <property type="evidence" value="ECO:0007669"/>
    <property type="project" value="TreeGrafter"/>
</dbReference>
<gene>
    <name evidence="12" type="ORF">GSLYS_00016712001</name>
</gene>
<evidence type="ECO:0000256" key="1">
    <source>
        <dbReference type="ARBA" id="ARBA00012513"/>
    </source>
</evidence>
<keyword evidence="13" id="KW-1185">Reference proteome</keyword>
<evidence type="ECO:0000256" key="7">
    <source>
        <dbReference type="ARBA" id="ARBA00047899"/>
    </source>
</evidence>
<dbReference type="EC" id="2.7.11.1" evidence="1"/>
<dbReference type="PANTHER" id="PTHR24346:SF30">
    <property type="entry name" value="MATERNAL EMBRYONIC LEUCINE ZIPPER KINASE"/>
    <property type="match status" value="1"/>
</dbReference>
<dbReference type="GO" id="GO:0004674">
    <property type="term" value="F:protein serine/threonine kinase activity"/>
    <property type="evidence" value="ECO:0007669"/>
    <property type="project" value="UniProtKB-KW"/>
</dbReference>
<evidence type="ECO:0000256" key="5">
    <source>
        <dbReference type="ARBA" id="ARBA00022777"/>
    </source>
</evidence>
<dbReference type="PROSITE" id="PS00107">
    <property type="entry name" value="PROTEIN_KINASE_ATP"/>
    <property type="match status" value="1"/>
</dbReference>
<dbReference type="FunFam" id="1.10.510.10:FF:000901">
    <property type="entry name" value="Maternal embryonic leucine zipper kinase"/>
    <property type="match status" value="1"/>
</dbReference>
<dbReference type="InterPro" id="IPR017441">
    <property type="entry name" value="Protein_kinase_ATP_BS"/>
</dbReference>
<feature type="binding site" evidence="9">
    <location>
        <position position="40"/>
    </location>
    <ligand>
        <name>ATP</name>
        <dbReference type="ChEBI" id="CHEBI:30616"/>
    </ligand>
</feature>
<dbReference type="AlphaFoldDB" id="A0AAV2I8Y8"/>
<dbReference type="InterPro" id="IPR048637">
    <property type="entry name" value="MELK_UBA"/>
</dbReference>
<comment type="caution">
    <text evidence="12">The sequence shown here is derived from an EMBL/GenBank/DDBJ whole genome shotgun (WGS) entry which is preliminary data.</text>
</comment>
<feature type="compositionally biased region" description="Basic residues" evidence="10">
    <location>
        <begin position="517"/>
        <end position="529"/>
    </location>
</feature>
<dbReference type="Proteomes" id="UP001497497">
    <property type="component" value="Unassembled WGS sequence"/>
</dbReference>
<evidence type="ECO:0000256" key="2">
    <source>
        <dbReference type="ARBA" id="ARBA00022527"/>
    </source>
</evidence>
<dbReference type="EMBL" id="CAXITT010000530">
    <property type="protein sequence ID" value="CAL1543178.1"/>
    <property type="molecule type" value="Genomic_DNA"/>
</dbReference>
<dbReference type="InterPro" id="IPR000719">
    <property type="entry name" value="Prot_kinase_dom"/>
</dbReference>
<accession>A0AAV2I8Y8</accession>
<feature type="domain" description="Protein kinase" evidence="11">
    <location>
        <begin position="11"/>
        <end position="265"/>
    </location>
</feature>
<dbReference type="GO" id="GO:0035556">
    <property type="term" value="P:intracellular signal transduction"/>
    <property type="evidence" value="ECO:0007669"/>
    <property type="project" value="TreeGrafter"/>
</dbReference>
<dbReference type="PANTHER" id="PTHR24346">
    <property type="entry name" value="MAP/MICROTUBULE AFFINITY-REGULATING KINASE"/>
    <property type="match status" value="1"/>
</dbReference>
<comment type="catalytic activity">
    <reaction evidence="7">
        <text>L-threonyl-[protein] + ATP = O-phospho-L-threonyl-[protein] + ADP + H(+)</text>
        <dbReference type="Rhea" id="RHEA:46608"/>
        <dbReference type="Rhea" id="RHEA-COMP:11060"/>
        <dbReference type="Rhea" id="RHEA-COMP:11605"/>
        <dbReference type="ChEBI" id="CHEBI:15378"/>
        <dbReference type="ChEBI" id="CHEBI:30013"/>
        <dbReference type="ChEBI" id="CHEBI:30616"/>
        <dbReference type="ChEBI" id="CHEBI:61977"/>
        <dbReference type="ChEBI" id="CHEBI:456216"/>
        <dbReference type="EC" id="2.7.11.1"/>
    </reaction>
</comment>
<dbReference type="SUPFAM" id="SSF56112">
    <property type="entry name" value="Protein kinase-like (PK-like)"/>
    <property type="match status" value="1"/>
</dbReference>
<dbReference type="SMART" id="SM00220">
    <property type="entry name" value="S_TKc"/>
    <property type="match status" value="1"/>
</dbReference>